<dbReference type="EMBL" id="PDUD01000026">
    <property type="protein sequence ID" value="PHN04267.1"/>
    <property type="molecule type" value="Genomic_DNA"/>
</dbReference>
<name>A0A2D0N731_FLAN2</name>
<evidence type="ECO:0000313" key="1">
    <source>
        <dbReference type="EMBL" id="PHN04267.1"/>
    </source>
</evidence>
<dbReference type="Proteomes" id="UP000223913">
    <property type="component" value="Unassembled WGS sequence"/>
</dbReference>
<gene>
    <name evidence="1" type="ORF">CRP01_22150</name>
</gene>
<evidence type="ECO:0000313" key="2">
    <source>
        <dbReference type="Proteomes" id="UP000223913"/>
    </source>
</evidence>
<accession>A0A2D0N731</accession>
<organism evidence="1 2">
    <name type="scientific">Flavilitoribacter nigricans (strain ATCC 23147 / DSM 23189 / NBRC 102662 / NCIMB 1420 / SS-2)</name>
    <name type="common">Lewinella nigricans</name>
    <dbReference type="NCBI Taxonomy" id="1122177"/>
    <lineage>
        <taxon>Bacteria</taxon>
        <taxon>Pseudomonadati</taxon>
        <taxon>Bacteroidota</taxon>
        <taxon>Saprospiria</taxon>
        <taxon>Saprospirales</taxon>
        <taxon>Lewinellaceae</taxon>
        <taxon>Flavilitoribacter</taxon>
    </lineage>
</organism>
<proteinExistence type="predicted"/>
<dbReference type="AlphaFoldDB" id="A0A2D0N731"/>
<comment type="caution">
    <text evidence="1">The sequence shown here is derived from an EMBL/GenBank/DDBJ whole genome shotgun (WGS) entry which is preliminary data.</text>
</comment>
<keyword evidence="2" id="KW-1185">Reference proteome</keyword>
<sequence length="61" mass="6791">MPDFIQSALQIGGEYGREKQARAMGPVQTALLVGFESCLILNTLPKICSLQFLFRLYGLNE</sequence>
<protein>
    <submittedName>
        <fullName evidence="1">Uncharacterized protein</fullName>
    </submittedName>
</protein>
<reference evidence="1 2" key="1">
    <citation type="submission" date="2017-10" db="EMBL/GenBank/DDBJ databases">
        <title>The draft genome sequence of Lewinella nigricans NBRC 102662.</title>
        <authorList>
            <person name="Wang K."/>
        </authorList>
    </citation>
    <scope>NUCLEOTIDE SEQUENCE [LARGE SCALE GENOMIC DNA]</scope>
    <source>
        <strain evidence="1 2">NBRC 102662</strain>
    </source>
</reference>